<feature type="compositionally biased region" description="Low complexity" evidence="1">
    <location>
        <begin position="192"/>
        <end position="204"/>
    </location>
</feature>
<keyword evidence="3" id="KW-1185">Reference proteome</keyword>
<sequence>MDFSFGNFSKARILKLSEDLGFVGTQLVRSERPAALADRPAYVLILTALDLAGSDASGQKPNELVLSFLVSHIQVNTSSNRWSCESYQATTRDPSLGGLVSHIKHHLESGISKAFPQPSCDPSIHSVLHSEFISKSDPFESSAFFIMVTYSSKMYTSLSLIFHYCITTKELGTSISFNRRVTISHVFSASIDNGGSDNNNNNNRGSGGGGGYDGGKNDGDGGEDRDRNMSEVMMLLAELGTELESLPNDLAAAIESGRIT</sequence>
<reference evidence="2 3" key="1">
    <citation type="journal article" date="2014" name="Genome Biol.">
        <title>Transcriptome and methylome profiling reveals relics of genome dominance in the mesopolyploid Brassica oleracea.</title>
        <authorList>
            <person name="Parkin I.A."/>
            <person name="Koh C."/>
            <person name="Tang H."/>
            <person name="Robinson S.J."/>
            <person name="Kagale S."/>
            <person name="Clarke W.E."/>
            <person name="Town C.D."/>
            <person name="Nixon J."/>
            <person name="Krishnakumar V."/>
            <person name="Bidwell S.L."/>
            <person name="Denoeud F."/>
            <person name="Belcram H."/>
            <person name="Links M.G."/>
            <person name="Just J."/>
            <person name="Clarke C."/>
            <person name="Bender T."/>
            <person name="Huebert T."/>
            <person name="Mason A.S."/>
            <person name="Pires J.C."/>
            <person name="Barker G."/>
            <person name="Moore J."/>
            <person name="Walley P.G."/>
            <person name="Manoli S."/>
            <person name="Batley J."/>
            <person name="Edwards D."/>
            <person name="Nelson M.N."/>
            <person name="Wang X."/>
            <person name="Paterson A.H."/>
            <person name="King G."/>
            <person name="Bancroft I."/>
            <person name="Chalhoub B."/>
            <person name="Sharpe A.G."/>
        </authorList>
    </citation>
    <scope>NUCLEOTIDE SEQUENCE</scope>
    <source>
        <strain evidence="2 3">cv. TO1000</strain>
    </source>
</reference>
<dbReference type="AlphaFoldDB" id="A0A0D3E7E9"/>
<evidence type="ECO:0000313" key="3">
    <source>
        <dbReference type="Proteomes" id="UP000032141"/>
    </source>
</evidence>
<evidence type="ECO:0000256" key="1">
    <source>
        <dbReference type="SAM" id="MobiDB-lite"/>
    </source>
</evidence>
<protein>
    <submittedName>
        <fullName evidence="2">Uncharacterized protein</fullName>
    </submittedName>
</protein>
<feature type="region of interest" description="Disordered" evidence="1">
    <location>
        <begin position="192"/>
        <end position="226"/>
    </location>
</feature>
<dbReference type="EnsemblPlants" id="Bo9g070160.1">
    <property type="protein sequence ID" value="Bo9g070160.1"/>
    <property type="gene ID" value="Bo9g070160"/>
</dbReference>
<dbReference type="Gramene" id="Bo9g070160.1">
    <property type="protein sequence ID" value="Bo9g070160.1"/>
    <property type="gene ID" value="Bo9g070160"/>
</dbReference>
<evidence type="ECO:0000313" key="2">
    <source>
        <dbReference type="EnsemblPlants" id="Bo9g070160.1"/>
    </source>
</evidence>
<feature type="compositionally biased region" description="Basic and acidic residues" evidence="1">
    <location>
        <begin position="215"/>
        <end position="226"/>
    </location>
</feature>
<proteinExistence type="predicted"/>
<feature type="compositionally biased region" description="Gly residues" evidence="1">
    <location>
        <begin position="205"/>
        <end position="214"/>
    </location>
</feature>
<reference evidence="2" key="2">
    <citation type="submission" date="2015-03" db="UniProtKB">
        <authorList>
            <consortium name="EnsemblPlants"/>
        </authorList>
    </citation>
    <scope>IDENTIFICATION</scope>
</reference>
<dbReference type="eggNOG" id="ENOG502SAUE">
    <property type="taxonomic scope" value="Eukaryota"/>
</dbReference>
<organism evidence="2 3">
    <name type="scientific">Brassica oleracea var. oleracea</name>
    <dbReference type="NCBI Taxonomy" id="109376"/>
    <lineage>
        <taxon>Eukaryota</taxon>
        <taxon>Viridiplantae</taxon>
        <taxon>Streptophyta</taxon>
        <taxon>Embryophyta</taxon>
        <taxon>Tracheophyta</taxon>
        <taxon>Spermatophyta</taxon>
        <taxon>Magnoliopsida</taxon>
        <taxon>eudicotyledons</taxon>
        <taxon>Gunneridae</taxon>
        <taxon>Pentapetalae</taxon>
        <taxon>rosids</taxon>
        <taxon>malvids</taxon>
        <taxon>Brassicales</taxon>
        <taxon>Brassicaceae</taxon>
        <taxon>Brassiceae</taxon>
        <taxon>Brassica</taxon>
    </lineage>
</organism>
<dbReference type="STRING" id="109376.A0A0D3E7E9"/>
<name>A0A0D3E7E9_BRAOL</name>
<accession>A0A0D3E7E9</accession>
<dbReference type="Proteomes" id="UP000032141">
    <property type="component" value="Chromosome C9"/>
</dbReference>
<dbReference type="HOGENOM" id="CLU_1070978_0_0_1"/>